<accession>A0A9W7B4W5</accession>
<dbReference type="SUPFAM" id="SSF47473">
    <property type="entry name" value="EF-hand"/>
    <property type="match status" value="1"/>
</dbReference>
<evidence type="ECO:0000256" key="1">
    <source>
        <dbReference type="ARBA" id="ARBA00020786"/>
    </source>
</evidence>
<gene>
    <name evidence="5" type="ORF">TrST_g5594</name>
</gene>
<keyword evidence="6" id="KW-1185">Reference proteome</keyword>
<dbReference type="AlphaFoldDB" id="A0A9W7B4W5"/>
<dbReference type="GO" id="GO:0005509">
    <property type="term" value="F:calcium ion binding"/>
    <property type="evidence" value="ECO:0007669"/>
    <property type="project" value="InterPro"/>
</dbReference>
<dbReference type="Proteomes" id="UP001165085">
    <property type="component" value="Unassembled WGS sequence"/>
</dbReference>
<evidence type="ECO:0000256" key="2">
    <source>
        <dbReference type="ARBA" id="ARBA00022737"/>
    </source>
</evidence>
<protein>
    <recommendedName>
        <fullName evidence="1">Calmodulin</fullName>
    </recommendedName>
</protein>
<comment type="caution">
    <text evidence="5">The sequence shown here is derived from an EMBL/GenBank/DDBJ whole genome shotgun (WGS) entry which is preliminary data.</text>
</comment>
<dbReference type="PROSITE" id="PS50222">
    <property type="entry name" value="EF_HAND_2"/>
    <property type="match status" value="4"/>
</dbReference>
<evidence type="ECO:0000256" key="3">
    <source>
        <dbReference type="ARBA" id="ARBA00022837"/>
    </source>
</evidence>
<proteinExistence type="predicted"/>
<dbReference type="PROSITE" id="PS00018">
    <property type="entry name" value="EF_HAND_1"/>
    <property type="match status" value="4"/>
</dbReference>
<dbReference type="Gene3D" id="1.10.238.10">
    <property type="entry name" value="EF-hand"/>
    <property type="match status" value="2"/>
</dbReference>
<dbReference type="FunFam" id="1.10.238.10:FF:000527">
    <property type="entry name" value="Calmodulin-3"/>
    <property type="match status" value="1"/>
</dbReference>
<dbReference type="EMBL" id="BRXY01000258">
    <property type="protein sequence ID" value="GMH81555.1"/>
    <property type="molecule type" value="Genomic_DNA"/>
</dbReference>
<feature type="domain" description="EF-hand" evidence="4">
    <location>
        <begin position="89"/>
        <end position="124"/>
    </location>
</feature>
<dbReference type="CDD" id="cd00051">
    <property type="entry name" value="EFh"/>
    <property type="match status" value="2"/>
</dbReference>
<feature type="domain" description="EF-hand" evidence="4">
    <location>
        <begin position="16"/>
        <end position="51"/>
    </location>
</feature>
<dbReference type="OrthoDB" id="26525at2759"/>
<dbReference type="PANTHER" id="PTHR23048">
    <property type="entry name" value="MYOSIN LIGHT CHAIN 1, 3"/>
    <property type="match status" value="1"/>
</dbReference>
<evidence type="ECO:0000259" key="4">
    <source>
        <dbReference type="PROSITE" id="PS50222"/>
    </source>
</evidence>
<dbReference type="Pfam" id="PF13499">
    <property type="entry name" value="EF-hand_7"/>
    <property type="match status" value="2"/>
</dbReference>
<feature type="domain" description="EF-hand" evidence="4">
    <location>
        <begin position="52"/>
        <end position="87"/>
    </location>
</feature>
<reference evidence="6" key="1">
    <citation type="journal article" date="2023" name="Commun. Biol.">
        <title>Genome analysis of Parmales, the sister group of diatoms, reveals the evolutionary specialization of diatoms from phago-mixotrophs to photoautotrophs.</title>
        <authorList>
            <person name="Ban H."/>
            <person name="Sato S."/>
            <person name="Yoshikawa S."/>
            <person name="Yamada K."/>
            <person name="Nakamura Y."/>
            <person name="Ichinomiya M."/>
            <person name="Sato N."/>
            <person name="Blanc-Mathieu R."/>
            <person name="Endo H."/>
            <person name="Kuwata A."/>
            <person name="Ogata H."/>
        </authorList>
    </citation>
    <scope>NUCLEOTIDE SEQUENCE [LARGE SCALE GENOMIC DNA]</scope>
    <source>
        <strain evidence="6">NIES 3701</strain>
    </source>
</reference>
<evidence type="ECO:0000313" key="5">
    <source>
        <dbReference type="EMBL" id="GMH81555.1"/>
    </source>
</evidence>
<dbReference type="SMART" id="SM00054">
    <property type="entry name" value="EFh"/>
    <property type="match status" value="4"/>
</dbReference>
<dbReference type="GO" id="GO:0016460">
    <property type="term" value="C:myosin II complex"/>
    <property type="evidence" value="ECO:0007669"/>
    <property type="project" value="TreeGrafter"/>
</dbReference>
<feature type="domain" description="EF-hand" evidence="4">
    <location>
        <begin position="125"/>
        <end position="157"/>
    </location>
</feature>
<sequence length="157" mass="17202">MTSTPWNDLAASITEDQIEEFKDAFSLFDRDGDGTITTVELGTVMRSLGQSVTESDLKDMISEVDADNSGTLDFAEFLTMMVRKIRGVDVQEEIASAFRSFDDDGSGTIDASELKSILTQIDDKLSADDIKAMMAEADVDGDGSINYEEFANMLIQK</sequence>
<dbReference type="InterPro" id="IPR011992">
    <property type="entry name" value="EF-hand-dom_pair"/>
</dbReference>
<organism evidence="5 6">
    <name type="scientific">Triparma strigata</name>
    <dbReference type="NCBI Taxonomy" id="1606541"/>
    <lineage>
        <taxon>Eukaryota</taxon>
        <taxon>Sar</taxon>
        <taxon>Stramenopiles</taxon>
        <taxon>Ochrophyta</taxon>
        <taxon>Bolidophyceae</taxon>
        <taxon>Parmales</taxon>
        <taxon>Triparmaceae</taxon>
        <taxon>Triparma</taxon>
    </lineage>
</organism>
<dbReference type="InterPro" id="IPR050230">
    <property type="entry name" value="CALM/Myosin/TropC-like"/>
</dbReference>
<evidence type="ECO:0000313" key="6">
    <source>
        <dbReference type="Proteomes" id="UP001165085"/>
    </source>
</evidence>
<keyword evidence="3" id="KW-0106">Calcium</keyword>
<keyword evidence="2" id="KW-0677">Repeat</keyword>
<dbReference type="PANTHER" id="PTHR23048:SF0">
    <property type="entry name" value="CALMODULIN LIKE 3"/>
    <property type="match status" value="1"/>
</dbReference>
<dbReference type="InterPro" id="IPR018247">
    <property type="entry name" value="EF_Hand_1_Ca_BS"/>
</dbReference>
<name>A0A9W7B4W5_9STRA</name>
<dbReference type="InterPro" id="IPR002048">
    <property type="entry name" value="EF_hand_dom"/>
</dbReference>